<dbReference type="AlphaFoldDB" id="A0A2G8RQN2"/>
<dbReference type="GO" id="GO:0000981">
    <property type="term" value="F:DNA-binding transcription factor activity, RNA polymerase II-specific"/>
    <property type="evidence" value="ECO:0007669"/>
    <property type="project" value="InterPro"/>
</dbReference>
<evidence type="ECO:0008006" key="4">
    <source>
        <dbReference type="Google" id="ProtNLM"/>
    </source>
</evidence>
<reference evidence="2 3" key="1">
    <citation type="journal article" date="2015" name="Sci. Rep.">
        <title>Chromosome-level genome map provides insights into diverse defense mechanisms in the medicinal fungus Ganoderma sinense.</title>
        <authorList>
            <person name="Zhu Y."/>
            <person name="Xu J."/>
            <person name="Sun C."/>
            <person name="Zhou S."/>
            <person name="Xu H."/>
            <person name="Nelson D.R."/>
            <person name="Qian J."/>
            <person name="Song J."/>
            <person name="Luo H."/>
            <person name="Xiang L."/>
            <person name="Li Y."/>
            <person name="Xu Z."/>
            <person name="Ji A."/>
            <person name="Wang L."/>
            <person name="Lu S."/>
            <person name="Hayward A."/>
            <person name="Sun W."/>
            <person name="Li X."/>
            <person name="Schwartz D.C."/>
            <person name="Wang Y."/>
            <person name="Chen S."/>
        </authorList>
    </citation>
    <scope>NUCLEOTIDE SEQUENCE [LARGE SCALE GENOMIC DNA]</scope>
    <source>
        <strain evidence="2 3">ZZ0214-1</strain>
    </source>
</reference>
<dbReference type="Proteomes" id="UP000230002">
    <property type="component" value="Unassembled WGS sequence"/>
</dbReference>
<gene>
    <name evidence="2" type="ORF">GSI_13564</name>
</gene>
<feature type="compositionally biased region" description="Low complexity" evidence="1">
    <location>
        <begin position="113"/>
        <end position="123"/>
    </location>
</feature>
<dbReference type="GO" id="GO:0008270">
    <property type="term" value="F:zinc ion binding"/>
    <property type="evidence" value="ECO:0007669"/>
    <property type="project" value="InterPro"/>
</dbReference>
<name>A0A2G8RQN2_9APHY</name>
<comment type="caution">
    <text evidence="2">The sequence shown here is derived from an EMBL/GenBank/DDBJ whole genome shotgun (WGS) entry which is preliminary data.</text>
</comment>
<protein>
    <recommendedName>
        <fullName evidence="4">Transcription factor</fullName>
    </recommendedName>
</protein>
<accession>A0A2G8RQN2</accession>
<proteinExistence type="predicted"/>
<evidence type="ECO:0000313" key="3">
    <source>
        <dbReference type="Proteomes" id="UP000230002"/>
    </source>
</evidence>
<keyword evidence="3" id="KW-1185">Reference proteome</keyword>
<dbReference type="Gene3D" id="4.10.240.10">
    <property type="entry name" value="Zn(2)-C6 fungal-type DNA-binding domain"/>
    <property type="match status" value="1"/>
</dbReference>
<evidence type="ECO:0000256" key="1">
    <source>
        <dbReference type="SAM" id="MobiDB-lite"/>
    </source>
</evidence>
<sequence length="174" mass="18886">MTSRKDKLRCWIAQGQDADRRCAYCREKGIECIFSASDEEQGQRLLSNALECVVERSSPLYTHHVTFPPGVRAAFLAHDDSPEPVAGLSNYPGALTVDRPVLTVDPTAGVNGPPSSTSVSPVTRANSEGSRSSTSPVGRPNSPSRGNWREVCLAPSPDAETYEERLYNAYATED</sequence>
<dbReference type="InterPro" id="IPR036864">
    <property type="entry name" value="Zn2-C6_fun-type_DNA-bd_sf"/>
</dbReference>
<evidence type="ECO:0000313" key="2">
    <source>
        <dbReference type="EMBL" id="PIL23813.1"/>
    </source>
</evidence>
<feature type="compositionally biased region" description="Polar residues" evidence="1">
    <location>
        <begin position="124"/>
        <end position="145"/>
    </location>
</feature>
<dbReference type="EMBL" id="AYKW01000067">
    <property type="protein sequence ID" value="PIL23813.1"/>
    <property type="molecule type" value="Genomic_DNA"/>
</dbReference>
<feature type="region of interest" description="Disordered" evidence="1">
    <location>
        <begin position="104"/>
        <end position="159"/>
    </location>
</feature>
<organism evidence="2 3">
    <name type="scientific">Ganoderma sinense ZZ0214-1</name>
    <dbReference type="NCBI Taxonomy" id="1077348"/>
    <lineage>
        <taxon>Eukaryota</taxon>
        <taxon>Fungi</taxon>
        <taxon>Dikarya</taxon>
        <taxon>Basidiomycota</taxon>
        <taxon>Agaricomycotina</taxon>
        <taxon>Agaricomycetes</taxon>
        <taxon>Polyporales</taxon>
        <taxon>Polyporaceae</taxon>
        <taxon>Ganoderma</taxon>
    </lineage>
</organism>